<dbReference type="STRING" id="45235.A0A2K3Q8I0"/>
<dbReference type="GO" id="GO:0070007">
    <property type="term" value="F:glutamic-type endopeptidase activity"/>
    <property type="evidence" value="ECO:0007669"/>
    <property type="project" value="InterPro"/>
</dbReference>
<accession>A0A2K3Q8I0</accession>
<comment type="caution">
    <text evidence="3">The sequence shown here is derived from an EMBL/GenBank/DDBJ whole genome shotgun (WGS) entry which is preliminary data.</text>
</comment>
<feature type="signal peptide" evidence="2">
    <location>
        <begin position="1"/>
        <end position="16"/>
    </location>
</feature>
<proteinExistence type="predicted"/>
<dbReference type="SUPFAM" id="SSF49899">
    <property type="entry name" value="Concanavalin A-like lectins/glucanases"/>
    <property type="match status" value="1"/>
</dbReference>
<keyword evidence="4" id="KW-1185">Reference proteome</keyword>
<evidence type="ECO:0000313" key="3">
    <source>
        <dbReference type="EMBL" id="PNY23866.1"/>
    </source>
</evidence>
<dbReference type="CDD" id="cd13426">
    <property type="entry name" value="Peptidase_G1"/>
    <property type="match status" value="1"/>
</dbReference>
<dbReference type="OrthoDB" id="2862635at2759"/>
<dbReference type="InterPro" id="IPR013320">
    <property type="entry name" value="ConA-like_dom_sf"/>
</dbReference>
<name>A0A2K3Q8I0_9HYPO</name>
<reference evidence="3 4" key="1">
    <citation type="submission" date="2017-08" db="EMBL/GenBank/DDBJ databases">
        <title>Harnessing the power of phylogenomics to disentangle the directionality and signatures of interkingdom host jumping in the parasitic fungal genus Tolypocladium.</title>
        <authorList>
            <person name="Quandt C.A."/>
            <person name="Patterson W."/>
            <person name="Spatafora J.W."/>
        </authorList>
    </citation>
    <scope>NUCLEOTIDE SEQUENCE [LARGE SCALE GENOMIC DNA]</scope>
    <source>
        <strain evidence="3 4">CBS 113982</strain>
    </source>
</reference>
<gene>
    <name evidence="3" type="ORF">TCAP_06194</name>
</gene>
<feature type="active site" description="Proton acceptor" evidence="1">
    <location>
        <position position="176"/>
    </location>
</feature>
<dbReference type="EMBL" id="NRSZ01001031">
    <property type="protein sequence ID" value="PNY23866.1"/>
    <property type="molecule type" value="Genomic_DNA"/>
</dbReference>
<dbReference type="GO" id="GO:0006508">
    <property type="term" value="P:proteolysis"/>
    <property type="evidence" value="ECO:0007669"/>
    <property type="project" value="InterPro"/>
</dbReference>
<dbReference type="InterPro" id="IPR038656">
    <property type="entry name" value="Peptidase_G1_sf"/>
</dbReference>
<protein>
    <submittedName>
        <fullName evidence="3">Aspergillopepsin-2</fullName>
    </submittedName>
</protein>
<dbReference type="Proteomes" id="UP000236621">
    <property type="component" value="Unassembled WGS sequence"/>
</dbReference>
<dbReference type="PRINTS" id="PR00977">
    <property type="entry name" value="SCYTLDPTASE"/>
</dbReference>
<dbReference type="PANTHER" id="PTHR37536">
    <property type="entry name" value="PUTATIVE (AFU_ORTHOLOGUE AFUA_3G02970)-RELATED"/>
    <property type="match status" value="1"/>
</dbReference>
<evidence type="ECO:0000256" key="2">
    <source>
        <dbReference type="SAM" id="SignalP"/>
    </source>
</evidence>
<dbReference type="Pfam" id="PF01828">
    <property type="entry name" value="Peptidase_A4"/>
    <property type="match status" value="1"/>
</dbReference>
<evidence type="ECO:0000256" key="1">
    <source>
        <dbReference type="PIRSR" id="PIRSR600250-50"/>
    </source>
</evidence>
<evidence type="ECO:0000313" key="4">
    <source>
        <dbReference type="Proteomes" id="UP000236621"/>
    </source>
</evidence>
<dbReference type="Gene3D" id="2.60.120.700">
    <property type="entry name" value="Peptidase G1"/>
    <property type="match status" value="1"/>
</dbReference>
<feature type="chain" id="PRO_5014322919" evidence="2">
    <location>
        <begin position="17"/>
        <end position="241"/>
    </location>
</feature>
<dbReference type="InterPro" id="IPR000250">
    <property type="entry name" value="Peptidase_G1"/>
</dbReference>
<dbReference type="PANTHER" id="PTHR37536:SF1">
    <property type="entry name" value="ASPERGILLOPEPSIN, PUTAITVE (AFU_ORTHOLOGUE AFUA_7G01200)"/>
    <property type="match status" value="1"/>
</dbReference>
<dbReference type="AlphaFoldDB" id="A0A2K3Q8I0"/>
<organism evidence="3 4">
    <name type="scientific">Tolypocladium capitatum</name>
    <dbReference type="NCBI Taxonomy" id="45235"/>
    <lineage>
        <taxon>Eukaryota</taxon>
        <taxon>Fungi</taxon>
        <taxon>Dikarya</taxon>
        <taxon>Ascomycota</taxon>
        <taxon>Pezizomycotina</taxon>
        <taxon>Sordariomycetes</taxon>
        <taxon>Hypocreomycetidae</taxon>
        <taxon>Hypocreales</taxon>
        <taxon>Ophiocordycipitaceae</taxon>
        <taxon>Tolypocladium</taxon>
    </lineage>
</organism>
<keyword evidence="2" id="KW-0732">Signal</keyword>
<sequence>MKYGAVLAAIAGVAAALPGSRRATRPSRSSSVNHKDDRFPQFSSNWAGAVQIGTGITRVQGTVTVPHLSGGDANTAASAWVGIDGDTCQTAILQTGVSFFADGSLDAWYEWIPNGAVSFTNFQFAAGDQIRMTVDASSRRAGVATLENLTGGGSVSHTFTRTPSSLCETNAEWIVEDFESNGQLVPFANFGTVTFTNASATSSAGTITPSGATIIDIRQGSSVLTNCAVSGNDLTCSYAGN</sequence>